<dbReference type="InterPro" id="IPR010998">
    <property type="entry name" value="Integrase_recombinase_N"/>
</dbReference>
<name>A0A7W2ICL5_9BURK</name>
<dbReference type="GO" id="GO:0006310">
    <property type="term" value="P:DNA recombination"/>
    <property type="evidence" value="ECO:0007669"/>
    <property type="project" value="UniProtKB-KW"/>
</dbReference>
<dbReference type="InterPro" id="IPR013762">
    <property type="entry name" value="Integrase-like_cat_sf"/>
</dbReference>
<keyword evidence="8" id="KW-1185">Reference proteome</keyword>
<dbReference type="Pfam" id="PF00589">
    <property type="entry name" value="Phage_integrase"/>
    <property type="match status" value="1"/>
</dbReference>
<evidence type="ECO:0000256" key="3">
    <source>
        <dbReference type="ARBA" id="ARBA00023172"/>
    </source>
</evidence>
<dbReference type="InterPro" id="IPR002104">
    <property type="entry name" value="Integrase_catalytic"/>
</dbReference>
<proteinExistence type="predicted"/>
<reference evidence="7 8" key="1">
    <citation type="submission" date="2020-07" db="EMBL/GenBank/DDBJ databases">
        <title>Novel species isolated from subtropical streams in China.</title>
        <authorList>
            <person name="Lu H."/>
        </authorList>
    </citation>
    <scope>NUCLEOTIDE SEQUENCE [LARGE SCALE GENOMIC DNA]</scope>
    <source>
        <strain evidence="7 8">LX20W</strain>
    </source>
</reference>
<organism evidence="7 8">
    <name type="scientific">Rugamonas brunnea</name>
    <dbReference type="NCBI Taxonomy" id="2758569"/>
    <lineage>
        <taxon>Bacteria</taxon>
        <taxon>Pseudomonadati</taxon>
        <taxon>Pseudomonadota</taxon>
        <taxon>Betaproteobacteria</taxon>
        <taxon>Burkholderiales</taxon>
        <taxon>Oxalobacteraceae</taxon>
        <taxon>Telluria group</taxon>
        <taxon>Rugamonas</taxon>
    </lineage>
</organism>
<accession>A0A7W2ICL5</accession>
<protein>
    <submittedName>
        <fullName evidence="7">Tyrosine-type recombinase/integrase</fullName>
    </submittedName>
</protein>
<dbReference type="GO" id="GO:0015074">
    <property type="term" value="P:DNA integration"/>
    <property type="evidence" value="ECO:0007669"/>
    <property type="project" value="UniProtKB-KW"/>
</dbReference>
<evidence type="ECO:0000313" key="8">
    <source>
        <dbReference type="Proteomes" id="UP000534388"/>
    </source>
</evidence>
<gene>
    <name evidence="7" type="ORF">H3H37_16595</name>
</gene>
<dbReference type="RefSeq" id="WP_182164491.1">
    <property type="nucleotide sequence ID" value="NZ_JACEZT010000011.1"/>
</dbReference>
<keyword evidence="3" id="KW-0233">DNA recombination</keyword>
<feature type="domain" description="Core-binding (CB)" evidence="6">
    <location>
        <begin position="27"/>
        <end position="104"/>
    </location>
</feature>
<evidence type="ECO:0000256" key="4">
    <source>
        <dbReference type="PROSITE-ProRule" id="PRU01248"/>
    </source>
</evidence>
<evidence type="ECO:0000313" key="7">
    <source>
        <dbReference type="EMBL" id="MBA5638681.1"/>
    </source>
</evidence>
<dbReference type="GO" id="GO:0003677">
    <property type="term" value="F:DNA binding"/>
    <property type="evidence" value="ECO:0007669"/>
    <property type="project" value="UniProtKB-UniRule"/>
</dbReference>
<sequence length="335" mass="36479">MPDPSEFPSTPLASVVGPIERVATVAVTDLELSARHRAFLAAATSDNTRRTYRSAIRHFLAWGGLLPCDQDAIVRYLLTYAPTLNPRTLALRLTALSQWHLHQGFPDPASTPNVRKTLVGIERTHGTPRRKAKALPVEDLTVIVAHLAGLDTLAARRDNALLQVGYFGGFRRSELVGLDVDDLAWEPEGVVATLARSKTDQDGQGIVKAIPYGDGLCCPATALRTWLDVANIEAGPLFRSVTRWDEVGSDALNSASVNAILERRARDAGLGYVPQLSSHSLRRGMATSAYRAGANFRDIKRQGGWRHDGTVQGYIEEAGRFEENAAGSLLRPRAK</sequence>
<dbReference type="Gene3D" id="1.10.443.10">
    <property type="entry name" value="Intergrase catalytic core"/>
    <property type="match status" value="1"/>
</dbReference>
<evidence type="ECO:0000256" key="2">
    <source>
        <dbReference type="ARBA" id="ARBA00023125"/>
    </source>
</evidence>
<dbReference type="InterPro" id="IPR044068">
    <property type="entry name" value="CB"/>
</dbReference>
<evidence type="ECO:0000259" key="5">
    <source>
        <dbReference type="PROSITE" id="PS51898"/>
    </source>
</evidence>
<dbReference type="InterPro" id="IPR052925">
    <property type="entry name" value="Phage_Integrase-like_Recomb"/>
</dbReference>
<evidence type="ECO:0000259" key="6">
    <source>
        <dbReference type="PROSITE" id="PS51900"/>
    </source>
</evidence>
<dbReference type="PROSITE" id="PS51900">
    <property type="entry name" value="CB"/>
    <property type="match status" value="1"/>
</dbReference>
<feature type="domain" description="Tyr recombinase" evidence="5">
    <location>
        <begin position="130"/>
        <end position="329"/>
    </location>
</feature>
<dbReference type="PANTHER" id="PTHR34605:SF4">
    <property type="entry name" value="DNA ADENINE METHYLTRANSFERASE"/>
    <property type="match status" value="1"/>
</dbReference>
<dbReference type="Proteomes" id="UP000534388">
    <property type="component" value="Unassembled WGS sequence"/>
</dbReference>
<dbReference type="SUPFAM" id="SSF47823">
    <property type="entry name" value="lambda integrase-like, N-terminal domain"/>
    <property type="match status" value="1"/>
</dbReference>
<dbReference type="PROSITE" id="PS51898">
    <property type="entry name" value="TYR_RECOMBINASE"/>
    <property type="match status" value="1"/>
</dbReference>
<dbReference type="AlphaFoldDB" id="A0A7W2ICL5"/>
<dbReference type="PANTHER" id="PTHR34605">
    <property type="entry name" value="PHAGE_INTEGRASE DOMAIN-CONTAINING PROTEIN"/>
    <property type="match status" value="1"/>
</dbReference>
<dbReference type="Gene3D" id="1.10.150.130">
    <property type="match status" value="1"/>
</dbReference>
<comment type="caution">
    <text evidence="7">The sequence shown here is derived from an EMBL/GenBank/DDBJ whole genome shotgun (WGS) entry which is preliminary data.</text>
</comment>
<dbReference type="EMBL" id="JACEZT010000011">
    <property type="protein sequence ID" value="MBA5638681.1"/>
    <property type="molecule type" value="Genomic_DNA"/>
</dbReference>
<keyword evidence="2 4" id="KW-0238">DNA-binding</keyword>
<dbReference type="CDD" id="cd00799">
    <property type="entry name" value="INT_Cre_C"/>
    <property type="match status" value="1"/>
</dbReference>
<dbReference type="InterPro" id="IPR011010">
    <property type="entry name" value="DNA_brk_join_enz"/>
</dbReference>
<dbReference type="SUPFAM" id="SSF56349">
    <property type="entry name" value="DNA breaking-rejoining enzymes"/>
    <property type="match status" value="1"/>
</dbReference>
<keyword evidence="1" id="KW-0229">DNA integration</keyword>
<evidence type="ECO:0000256" key="1">
    <source>
        <dbReference type="ARBA" id="ARBA00022908"/>
    </source>
</evidence>